<accession>A0A1V6V9P9</accession>
<dbReference type="InterPro" id="IPR051783">
    <property type="entry name" value="NAD(P)-dependent_oxidoreduct"/>
</dbReference>
<dbReference type="EMBL" id="MDDG01000001">
    <property type="protein sequence ID" value="OQE47405.1"/>
    <property type="molecule type" value="Genomic_DNA"/>
</dbReference>
<dbReference type="Gene3D" id="3.40.50.720">
    <property type="entry name" value="NAD(P)-binding Rossmann-like Domain"/>
    <property type="match status" value="1"/>
</dbReference>
<dbReference type="CDD" id="cd05262">
    <property type="entry name" value="SDR_a7"/>
    <property type="match status" value="1"/>
</dbReference>
<dbReference type="GO" id="GO:0005737">
    <property type="term" value="C:cytoplasm"/>
    <property type="evidence" value="ECO:0007669"/>
    <property type="project" value="TreeGrafter"/>
</dbReference>
<dbReference type="GO" id="GO:0004029">
    <property type="term" value="F:aldehyde dehydrogenase (NAD+) activity"/>
    <property type="evidence" value="ECO:0007669"/>
    <property type="project" value="TreeGrafter"/>
</dbReference>
<feature type="domain" description="NAD-dependent epimerase/dehydratase" evidence="1">
    <location>
        <begin position="3"/>
        <end position="219"/>
    </location>
</feature>
<dbReference type="AlphaFoldDB" id="A0A1V6V9P9"/>
<name>A0A1V6V9P9_9EURO</name>
<dbReference type="PANTHER" id="PTHR48079">
    <property type="entry name" value="PROTEIN YEEZ"/>
    <property type="match status" value="1"/>
</dbReference>
<protein>
    <recommendedName>
        <fullName evidence="1">NAD-dependent epimerase/dehydratase domain-containing protein</fullName>
    </recommendedName>
</protein>
<comment type="caution">
    <text evidence="2">The sequence shown here is derived from an EMBL/GenBank/DDBJ whole genome shotgun (WGS) entry which is preliminary data.</text>
</comment>
<dbReference type="PANTHER" id="PTHR48079:SF9">
    <property type="entry name" value="PUTATIVE-RELATED"/>
    <property type="match status" value="1"/>
</dbReference>
<evidence type="ECO:0000313" key="3">
    <source>
        <dbReference type="Proteomes" id="UP000191500"/>
    </source>
</evidence>
<proteinExistence type="predicted"/>
<dbReference type="STRING" id="36646.A0A1V6V9P9"/>
<reference evidence="3" key="1">
    <citation type="journal article" date="2017" name="Nat. Microbiol.">
        <title>Global analysis of biosynthetic gene clusters reveals vast potential of secondary metabolite production in Penicillium species.</title>
        <authorList>
            <person name="Nielsen J.C."/>
            <person name="Grijseels S."/>
            <person name="Prigent S."/>
            <person name="Ji B."/>
            <person name="Dainat J."/>
            <person name="Nielsen K.F."/>
            <person name="Frisvad J.C."/>
            <person name="Workman M."/>
            <person name="Nielsen J."/>
        </authorList>
    </citation>
    <scope>NUCLEOTIDE SEQUENCE [LARGE SCALE GENOMIC DNA]</scope>
    <source>
        <strain evidence="3">IBT 31321</strain>
    </source>
</reference>
<evidence type="ECO:0000313" key="2">
    <source>
        <dbReference type="EMBL" id="OQE47405.1"/>
    </source>
</evidence>
<gene>
    <name evidence="2" type="ORF">PENCOP_c001G08737</name>
</gene>
<dbReference type="Proteomes" id="UP000191500">
    <property type="component" value="Unassembled WGS sequence"/>
</dbReference>
<dbReference type="InterPro" id="IPR001509">
    <property type="entry name" value="Epimerase_deHydtase"/>
</dbReference>
<evidence type="ECO:0000259" key="1">
    <source>
        <dbReference type="Pfam" id="PF01370"/>
    </source>
</evidence>
<dbReference type="Pfam" id="PF01370">
    <property type="entry name" value="Epimerase"/>
    <property type="match status" value="1"/>
</dbReference>
<keyword evidence="3" id="KW-1185">Reference proteome</keyword>
<dbReference type="InterPro" id="IPR036291">
    <property type="entry name" value="NAD(P)-bd_dom_sf"/>
</dbReference>
<organism evidence="2 3">
    <name type="scientific">Penicillium coprophilum</name>
    <dbReference type="NCBI Taxonomy" id="36646"/>
    <lineage>
        <taxon>Eukaryota</taxon>
        <taxon>Fungi</taxon>
        <taxon>Dikarya</taxon>
        <taxon>Ascomycota</taxon>
        <taxon>Pezizomycotina</taxon>
        <taxon>Eurotiomycetes</taxon>
        <taxon>Eurotiomycetidae</taxon>
        <taxon>Eurotiales</taxon>
        <taxon>Aspergillaceae</taxon>
        <taxon>Penicillium</taxon>
    </lineage>
</organism>
<dbReference type="SUPFAM" id="SSF51735">
    <property type="entry name" value="NAD(P)-binding Rossmann-fold domains"/>
    <property type="match status" value="1"/>
</dbReference>
<sequence length="309" mass="33228">MHVFVTGATGFVGRAVVNELLTAGHTVTGLARSDEAAASLTAKGVKVLRGSFRDAEIIKQGAREADGVINLAFDHDFSKYIQNCLDEKATIETLGSVLIGTNKPLITTSGTFGLSKGSEPSTEDEVIDYEQSMSIRSRNEKVVSRFAEQDVRACVIRLPPTVHGEEDHAFIDRLVALAHSQGNAIYIDEGLNRWPAVHRHDAARLYRLALEKGVAGSKYHAVGEEGVRLKDIAEAIGQNLGLPAVSKSLEEMGKLDGFMPTAGTLDGFISMVMSLDNPISSNKTQGLLGWEPVGPKLLDDIKAGVYAQK</sequence>